<sequence length="183" mass="19359">MSSPATSSGPDGEPSPADTTNLDRYGSPPLDWARARDALAAVPGPEITHFLGTARPDGTPHAAGVGAQWLAGAMYFTSSPTTRKARDLARNPMCTISARLPGIDVVLEGVAARVTDPETLERVAEGYRVGGWPCEVDGDALTAAYSAPSAGPPPWHVYRFTIHTVVGVATAEPYGATRWRFER</sequence>
<proteinExistence type="predicted"/>
<dbReference type="Gene3D" id="2.30.110.10">
    <property type="entry name" value="Electron Transport, Fmn-binding Protein, Chain A"/>
    <property type="match status" value="1"/>
</dbReference>
<organism evidence="4 5">
    <name type="scientific">Hamadaea flava</name>
    <dbReference type="NCBI Taxonomy" id="1742688"/>
    <lineage>
        <taxon>Bacteria</taxon>
        <taxon>Bacillati</taxon>
        <taxon>Actinomycetota</taxon>
        <taxon>Actinomycetes</taxon>
        <taxon>Micromonosporales</taxon>
        <taxon>Micromonosporaceae</taxon>
        <taxon>Hamadaea</taxon>
    </lineage>
</organism>
<dbReference type="InterPro" id="IPR052019">
    <property type="entry name" value="F420H2_bilvrd_red/Heme_oxyg"/>
</dbReference>
<name>A0ABV8LZA8_9ACTN</name>
<dbReference type="Proteomes" id="UP001595816">
    <property type="component" value="Unassembled WGS sequence"/>
</dbReference>
<evidence type="ECO:0000256" key="2">
    <source>
        <dbReference type="SAM" id="MobiDB-lite"/>
    </source>
</evidence>
<reference evidence="5" key="1">
    <citation type="journal article" date="2019" name="Int. J. Syst. Evol. Microbiol.">
        <title>The Global Catalogue of Microorganisms (GCM) 10K type strain sequencing project: providing services to taxonomists for standard genome sequencing and annotation.</title>
        <authorList>
            <consortium name="The Broad Institute Genomics Platform"/>
            <consortium name="The Broad Institute Genome Sequencing Center for Infectious Disease"/>
            <person name="Wu L."/>
            <person name="Ma J."/>
        </authorList>
    </citation>
    <scope>NUCLEOTIDE SEQUENCE [LARGE SCALE GENOMIC DNA]</scope>
    <source>
        <strain evidence="5">CGMCC 4.7289</strain>
    </source>
</reference>
<evidence type="ECO:0000259" key="3">
    <source>
        <dbReference type="Pfam" id="PF01243"/>
    </source>
</evidence>
<dbReference type="InterPro" id="IPR012349">
    <property type="entry name" value="Split_barrel_FMN-bd"/>
</dbReference>
<keyword evidence="5" id="KW-1185">Reference proteome</keyword>
<dbReference type="SUPFAM" id="SSF50475">
    <property type="entry name" value="FMN-binding split barrel"/>
    <property type="match status" value="1"/>
</dbReference>
<dbReference type="EMBL" id="JBHSAY010000023">
    <property type="protein sequence ID" value="MFC4135639.1"/>
    <property type="molecule type" value="Genomic_DNA"/>
</dbReference>
<keyword evidence="1" id="KW-0560">Oxidoreductase</keyword>
<dbReference type="PANTHER" id="PTHR35176:SF4">
    <property type="entry name" value="PYRIDOXAMINE 5'-PHOSPHATE OXIDASE-RELATED FMN-BINDING"/>
    <property type="match status" value="1"/>
</dbReference>
<evidence type="ECO:0000256" key="1">
    <source>
        <dbReference type="ARBA" id="ARBA00023002"/>
    </source>
</evidence>
<gene>
    <name evidence="4" type="ORF">ACFOZ4_33920</name>
</gene>
<dbReference type="RefSeq" id="WP_253750038.1">
    <property type="nucleotide sequence ID" value="NZ_JAMZDZ010000001.1"/>
</dbReference>
<comment type="caution">
    <text evidence="4">The sequence shown here is derived from an EMBL/GenBank/DDBJ whole genome shotgun (WGS) entry which is preliminary data.</text>
</comment>
<feature type="region of interest" description="Disordered" evidence="2">
    <location>
        <begin position="1"/>
        <end position="29"/>
    </location>
</feature>
<dbReference type="Pfam" id="PF01243">
    <property type="entry name" value="PNPOx_N"/>
    <property type="match status" value="1"/>
</dbReference>
<accession>A0ABV8LZA8</accession>
<dbReference type="PANTHER" id="PTHR35176">
    <property type="entry name" value="HEME OXYGENASE HI_0854-RELATED"/>
    <property type="match status" value="1"/>
</dbReference>
<feature type="domain" description="Pyridoxamine 5'-phosphate oxidase N-terminal" evidence="3">
    <location>
        <begin position="46"/>
        <end position="165"/>
    </location>
</feature>
<evidence type="ECO:0000313" key="5">
    <source>
        <dbReference type="Proteomes" id="UP001595816"/>
    </source>
</evidence>
<dbReference type="InterPro" id="IPR011576">
    <property type="entry name" value="Pyridox_Oxase_N"/>
</dbReference>
<evidence type="ECO:0000313" key="4">
    <source>
        <dbReference type="EMBL" id="MFC4135639.1"/>
    </source>
</evidence>
<protein>
    <submittedName>
        <fullName evidence="4">Pyridoxamine 5'-phosphate oxidase family protein</fullName>
    </submittedName>
</protein>